<gene>
    <name evidence="1" type="ORF">GCM10022406_11320</name>
</gene>
<dbReference type="RefSeq" id="WP_345111277.1">
    <property type="nucleotide sequence ID" value="NZ_BAABDH010000018.1"/>
</dbReference>
<dbReference type="EMBL" id="BAABDH010000018">
    <property type="protein sequence ID" value="GAA3927283.1"/>
    <property type="molecule type" value="Genomic_DNA"/>
</dbReference>
<protein>
    <submittedName>
        <fullName evidence="1">Uncharacterized protein</fullName>
    </submittedName>
</protein>
<name>A0ABP7MNZ7_9BACT</name>
<dbReference type="Proteomes" id="UP001499909">
    <property type="component" value="Unassembled WGS sequence"/>
</dbReference>
<keyword evidence="2" id="KW-1185">Reference proteome</keyword>
<evidence type="ECO:0000313" key="1">
    <source>
        <dbReference type="EMBL" id="GAA3927283.1"/>
    </source>
</evidence>
<sequence length="194" mass="22017">MSEVPLLALLTLLVVGGGILTLQHIPLPENFKDKEYAHHLTRDEKAALAQGDTVLKVHKAYQTIWKTYSDQGPLRVVPAGKGQYRFEPYGRWQRLSKQGRVEADWGFTKNSPESYWRQYRPDGSLDFMLYSVPAVSEADTVVDTRMVYFTLGSSKDTAVVAHSFSKGNKEVKKPFFSYDSRGKRPVPAGWQFSR</sequence>
<organism evidence="1 2">
    <name type="scientific">Hymenobacter algoricola</name>
    <dbReference type="NCBI Taxonomy" id="486267"/>
    <lineage>
        <taxon>Bacteria</taxon>
        <taxon>Pseudomonadati</taxon>
        <taxon>Bacteroidota</taxon>
        <taxon>Cytophagia</taxon>
        <taxon>Cytophagales</taxon>
        <taxon>Hymenobacteraceae</taxon>
        <taxon>Hymenobacter</taxon>
    </lineage>
</organism>
<proteinExistence type="predicted"/>
<evidence type="ECO:0000313" key="2">
    <source>
        <dbReference type="Proteomes" id="UP001499909"/>
    </source>
</evidence>
<accession>A0ABP7MNZ7</accession>
<comment type="caution">
    <text evidence="1">The sequence shown here is derived from an EMBL/GenBank/DDBJ whole genome shotgun (WGS) entry which is preliminary data.</text>
</comment>
<reference evidence="2" key="1">
    <citation type="journal article" date="2019" name="Int. J. Syst. Evol. Microbiol.">
        <title>The Global Catalogue of Microorganisms (GCM) 10K type strain sequencing project: providing services to taxonomists for standard genome sequencing and annotation.</title>
        <authorList>
            <consortium name="The Broad Institute Genomics Platform"/>
            <consortium name="The Broad Institute Genome Sequencing Center for Infectious Disease"/>
            <person name="Wu L."/>
            <person name="Ma J."/>
        </authorList>
    </citation>
    <scope>NUCLEOTIDE SEQUENCE [LARGE SCALE GENOMIC DNA]</scope>
    <source>
        <strain evidence="2">JCM 17214</strain>
    </source>
</reference>